<evidence type="ECO:0000256" key="3">
    <source>
        <dbReference type="ARBA" id="ARBA00023235"/>
    </source>
</evidence>
<proteinExistence type="predicted"/>
<dbReference type="PROSITE" id="PS51463">
    <property type="entry name" value="P_GLUCOSE_ISOMERASE_3"/>
    <property type="match status" value="1"/>
</dbReference>
<dbReference type="GO" id="GO:0004347">
    <property type="term" value="F:glucose-6-phosphate isomerase activity"/>
    <property type="evidence" value="ECO:0007669"/>
    <property type="project" value="InterPro"/>
</dbReference>
<dbReference type="PANTHER" id="PTHR11469:SF1">
    <property type="entry name" value="GLUCOSE-6-PHOSPHATE ISOMERASE"/>
    <property type="match status" value="1"/>
</dbReference>
<evidence type="ECO:0000256" key="1">
    <source>
        <dbReference type="ARBA" id="ARBA00022432"/>
    </source>
</evidence>
<name>J9FHK1_9ZZZZ</name>
<dbReference type="GO" id="GO:0048029">
    <property type="term" value="F:monosaccharide binding"/>
    <property type="evidence" value="ECO:0007669"/>
    <property type="project" value="TreeGrafter"/>
</dbReference>
<comment type="caution">
    <text evidence="4">The sequence shown here is derived from an EMBL/GenBank/DDBJ whole genome shotgun (WGS) entry which is preliminary data.</text>
</comment>
<dbReference type="GO" id="GO:0097367">
    <property type="term" value="F:carbohydrate derivative binding"/>
    <property type="evidence" value="ECO:0007669"/>
    <property type="project" value="InterPro"/>
</dbReference>
<evidence type="ECO:0000313" key="4">
    <source>
        <dbReference type="EMBL" id="EJW94391.1"/>
    </source>
</evidence>
<accession>J9FHK1</accession>
<keyword evidence="2" id="KW-0324">Glycolysis</keyword>
<organism evidence="4">
    <name type="scientific">gut metagenome</name>
    <dbReference type="NCBI Taxonomy" id="749906"/>
    <lineage>
        <taxon>unclassified sequences</taxon>
        <taxon>metagenomes</taxon>
        <taxon>organismal metagenomes</taxon>
    </lineage>
</organism>
<dbReference type="GO" id="GO:0006094">
    <property type="term" value="P:gluconeogenesis"/>
    <property type="evidence" value="ECO:0007669"/>
    <property type="project" value="UniProtKB-KW"/>
</dbReference>
<keyword evidence="1" id="KW-0312">Gluconeogenesis</keyword>
<keyword evidence="3 4" id="KW-0413">Isomerase</keyword>
<dbReference type="GO" id="GO:0005829">
    <property type="term" value="C:cytosol"/>
    <property type="evidence" value="ECO:0007669"/>
    <property type="project" value="TreeGrafter"/>
</dbReference>
<dbReference type="InterPro" id="IPR001672">
    <property type="entry name" value="G6P_Isomerase"/>
</dbReference>
<gene>
    <name evidence="4" type="ORF">EVA_17502</name>
</gene>
<dbReference type="GO" id="GO:0051156">
    <property type="term" value="P:glucose 6-phosphate metabolic process"/>
    <property type="evidence" value="ECO:0007669"/>
    <property type="project" value="TreeGrafter"/>
</dbReference>
<dbReference type="EMBL" id="AMCI01006404">
    <property type="protein sequence ID" value="EJW94391.1"/>
    <property type="molecule type" value="Genomic_DNA"/>
</dbReference>
<reference evidence="4" key="1">
    <citation type="journal article" date="2012" name="PLoS ONE">
        <title>Gene sets for utilization of primary and secondary nutrition supplies in the distal gut of endangered iberian lynx.</title>
        <authorList>
            <person name="Alcaide M."/>
            <person name="Messina E."/>
            <person name="Richter M."/>
            <person name="Bargiela R."/>
            <person name="Peplies J."/>
            <person name="Huws S.A."/>
            <person name="Newbold C.J."/>
            <person name="Golyshin P.N."/>
            <person name="Simon M.A."/>
            <person name="Lopez G."/>
            <person name="Yakimov M.M."/>
            <person name="Ferrer M."/>
        </authorList>
    </citation>
    <scope>NUCLEOTIDE SEQUENCE</scope>
</reference>
<dbReference type="InterPro" id="IPR046348">
    <property type="entry name" value="SIS_dom_sf"/>
</dbReference>
<dbReference type="PANTHER" id="PTHR11469">
    <property type="entry name" value="GLUCOSE-6-PHOSPHATE ISOMERASE"/>
    <property type="match status" value="1"/>
</dbReference>
<dbReference type="AlphaFoldDB" id="J9FHK1"/>
<dbReference type="GO" id="GO:0006096">
    <property type="term" value="P:glycolytic process"/>
    <property type="evidence" value="ECO:0007669"/>
    <property type="project" value="UniProtKB-KW"/>
</dbReference>
<feature type="non-terminal residue" evidence="4">
    <location>
        <position position="128"/>
    </location>
</feature>
<sequence>MSRNSFHKKRIQNANIKLGGGLVYNWAAEPVTDEIIDKLQAFSDEMELVEKYQALLSGEMMNPGEKRLVLHQLTRGNVLGCKIEHNGEDKEAFYKGELDKIKEFSEQVRSGKIVGSTGKKFKYVCQIG</sequence>
<dbReference type="Pfam" id="PF00342">
    <property type="entry name" value="PGI"/>
    <property type="match status" value="1"/>
</dbReference>
<evidence type="ECO:0000256" key="2">
    <source>
        <dbReference type="ARBA" id="ARBA00023152"/>
    </source>
</evidence>
<protein>
    <submittedName>
        <fullName evidence="4">Glucose-6-phosphate isomerase</fullName>
    </submittedName>
</protein>
<dbReference type="SUPFAM" id="SSF53697">
    <property type="entry name" value="SIS domain"/>
    <property type="match status" value="1"/>
</dbReference>
<dbReference type="Gene3D" id="3.40.50.10490">
    <property type="entry name" value="Glucose-6-phosphate isomerase like protein, domain 1"/>
    <property type="match status" value="1"/>
</dbReference>